<dbReference type="InterPro" id="IPR000274">
    <property type="entry name" value="Adenylate_cyclase_1"/>
</dbReference>
<organism evidence="3 4">
    <name type="scientific">Desulfamplus magnetovallimortis</name>
    <dbReference type="NCBI Taxonomy" id="1246637"/>
    <lineage>
        <taxon>Bacteria</taxon>
        <taxon>Pseudomonadati</taxon>
        <taxon>Thermodesulfobacteriota</taxon>
        <taxon>Desulfobacteria</taxon>
        <taxon>Desulfobacterales</taxon>
        <taxon>Desulfobacteraceae</taxon>
        <taxon>Desulfamplus</taxon>
    </lineage>
</organism>
<evidence type="ECO:0000313" key="4">
    <source>
        <dbReference type="Proteomes" id="UP000191931"/>
    </source>
</evidence>
<keyword evidence="4" id="KW-1185">Reference proteome</keyword>
<dbReference type="Pfam" id="PF00805">
    <property type="entry name" value="Pentapeptide"/>
    <property type="match status" value="1"/>
</dbReference>
<feature type="domain" description="Adenylate cyclase class-I N-terminal" evidence="2">
    <location>
        <begin position="797"/>
        <end position="967"/>
    </location>
</feature>
<feature type="region of interest" description="Disordered" evidence="1">
    <location>
        <begin position="607"/>
        <end position="640"/>
    </location>
</feature>
<sequence length="1396" mass="159128">MDLNNFNQEWNRADSNQQMLLLEQAVEMSPGDAIVPVMAGLISFHFAVRNRARELLGLIQQRISRELGQEDKTEGILSSALVSVHVFRHIHANLSVQDLKLYLEILLESDGRSPFYAWKLCQGAQFSMQTLKLVASSISEQGRLALVSQYLSSTPSVRREYAEDFVKILRGISDRKAVLEFYADLFDKEIASDLFLENIKSSLRNPAEILASEFNNDEKTVEVRIKALKAAAILSEKINPSLMLKIITSESSSEIRWTAFKIIELSPVGTYFQLTDTIVDAIAQFNSASYGLVEQLIPPASDAPCKEDDPEKIRLSRAMSLFKAAVISRGSAFPLNVLIHRTIQRCPDLMPHIQSELSTLSKIALCFIQEMAEDPSGMLFHNSEVQHALICGIIRKRPERVIAKLEPALKHSSPQIQSAAGELTRIINIRLQHEKKSLRQIFDNLLKQARNIKIKKEKTGFFQSMFATTLGQKLEAFRDAASRDSVIFNRELIEDIDLSFNAFVAPAFFDQCVIRNLDFSFSSFGSAVFKNTMFYKVKMTGVKFEKTIFEKCVFIDVRADKADFNYCIFKGSSFFKSSFNSSSMVETVFAGCIIAATTFSRAKAEDALDQDNGSSDNESGKKSRGSGKGHPKVYSESRHGNNVSGFFEDYGELQGTDLSGATFASSQITYVSFVHAKLDKTDFSGATGKFCRFSPHSLSKAETEYSNLNSRIFELPTHEISPYLKVILNDYTIANELKMLLFSELIHQGKRLFLQKNRYAITVAFDLFQPEQADLFELIPLLIHENIDLYKPSSRSIELAQLMFDATWENREKRIQKSIPSGIAGYLPGSETEKLFRKYAAKRYLAKDAMLFIERANSFIEGVFTIGSIGSIAHTLGSDIDYWICIRSVLFSSAMMDLLTEKLRAIEQWAQDEFRTEIHFFVVDIEDARRSVFGESDSESSGSAQGRLLKEEFYRSMIHVAGKIPFWATLPVKVSKNYYHDLFTRASPAPGSGGFIDFGDIHDIPTGEYFGASVWQMFKYLKSPFKSVLKMGLLEKYIHEKKDDRMLLCNRFKDQWMNPGLQFMLVKSDPYYILLQSLVEYYNRNLEKKHFSEIVQSSFFSKINITDERDLKKSAFGLKGILVEKCIDEWGWDKEAVFDAGNFKNWSFSHISRQSGRIEKFMVKTYSSVRDALGVSAEQESLLTPRDRTVLGRKMFVHFNREESKVPTVLLVSKEGLLNGLTLIYSRNKLKKAEWTLMHKWTDRTKGIEEVEKLKTAATVEEIAAWLIHNHLYSTEAYIKLEPNPTHVRANDIRVLMKNMYDFFEDEMVKEITGDDLYTKSRILSLFVSINFTVPRDSKNITECCAVYRNSWGEMFCHSCRLPSGIKTSADVIYRVKRELDWLVVPEKYKLFRIQH</sequence>
<dbReference type="Pfam" id="PF01295">
    <property type="entry name" value="Adenylate_cycl"/>
    <property type="match status" value="1"/>
</dbReference>
<dbReference type="STRING" id="1246637.MTBBW1_950006"/>
<dbReference type="InterPro" id="IPR016024">
    <property type="entry name" value="ARM-type_fold"/>
</dbReference>
<dbReference type="Proteomes" id="UP000191931">
    <property type="component" value="Unassembled WGS sequence"/>
</dbReference>
<accession>A0A1W1HLI9</accession>
<keyword evidence="3" id="KW-0456">Lyase</keyword>
<dbReference type="EC" id="4.6.1.1" evidence="3"/>
<reference evidence="3 4" key="1">
    <citation type="submission" date="2017-03" db="EMBL/GenBank/DDBJ databases">
        <authorList>
            <person name="Afonso C.L."/>
            <person name="Miller P.J."/>
            <person name="Scott M.A."/>
            <person name="Spackman E."/>
            <person name="Goraichik I."/>
            <person name="Dimitrov K.M."/>
            <person name="Suarez D.L."/>
            <person name="Swayne D.E."/>
        </authorList>
    </citation>
    <scope>NUCLEOTIDE SEQUENCE [LARGE SCALE GENOMIC DNA]</scope>
    <source>
        <strain evidence="3">PRJEB14757</strain>
    </source>
</reference>
<dbReference type="Pfam" id="PF12633">
    <property type="entry name" value="Adenyl_cycl_N"/>
    <property type="match status" value="1"/>
</dbReference>
<name>A0A1W1HLI9_9BACT</name>
<feature type="compositionally biased region" description="Basic residues" evidence="1">
    <location>
        <begin position="622"/>
        <end position="631"/>
    </location>
</feature>
<dbReference type="InterPro" id="IPR001646">
    <property type="entry name" value="5peptide_repeat"/>
</dbReference>
<gene>
    <name evidence="3" type="ORF">MTBBW1_950006</name>
</gene>
<dbReference type="Gene3D" id="2.160.20.80">
    <property type="entry name" value="E3 ubiquitin-protein ligase SopA"/>
    <property type="match status" value="2"/>
</dbReference>
<evidence type="ECO:0000313" key="3">
    <source>
        <dbReference type="EMBL" id="SLM33208.1"/>
    </source>
</evidence>
<evidence type="ECO:0000259" key="2">
    <source>
        <dbReference type="Pfam" id="PF12633"/>
    </source>
</evidence>
<dbReference type="InterPro" id="IPR024685">
    <property type="entry name" value="Adenylate_cyclase_1_N"/>
</dbReference>
<dbReference type="PANTHER" id="PTHR38760:SF1">
    <property type="entry name" value="ADENYLATE CYCLASE"/>
    <property type="match status" value="1"/>
</dbReference>
<dbReference type="PANTHER" id="PTHR38760">
    <property type="entry name" value="ADENYLATE CYCLASE"/>
    <property type="match status" value="1"/>
</dbReference>
<dbReference type="GO" id="GO:0004016">
    <property type="term" value="F:adenylate cyclase activity"/>
    <property type="evidence" value="ECO:0007669"/>
    <property type="project" value="UniProtKB-EC"/>
</dbReference>
<dbReference type="SUPFAM" id="SSF141571">
    <property type="entry name" value="Pentapeptide repeat-like"/>
    <property type="match status" value="1"/>
</dbReference>
<dbReference type="OrthoDB" id="5436892at2"/>
<dbReference type="SUPFAM" id="SSF48371">
    <property type="entry name" value="ARM repeat"/>
    <property type="match status" value="1"/>
</dbReference>
<evidence type="ECO:0000256" key="1">
    <source>
        <dbReference type="SAM" id="MobiDB-lite"/>
    </source>
</evidence>
<dbReference type="EMBL" id="FWEV01000342">
    <property type="protein sequence ID" value="SLM33208.1"/>
    <property type="molecule type" value="Genomic_DNA"/>
</dbReference>
<proteinExistence type="predicted"/>
<protein>
    <submittedName>
        <fullName evidence="3">Putative CyaA2</fullName>
        <ecNumber evidence="3">4.6.1.1</ecNumber>
    </submittedName>
</protein>
<dbReference type="GO" id="GO:0006171">
    <property type="term" value="P:cAMP biosynthetic process"/>
    <property type="evidence" value="ECO:0007669"/>
    <property type="project" value="InterPro"/>
</dbReference>